<accession>A0A1B6DB54</accession>
<sequence length="120" mass="12787">MADIATEAREEVASPQKKVEEVDEEPKVAENGTEKENGTDKSEEKELPKENGSSEARDNETAENGNSTDSTDATTKAVKRKSDIVGEVVDAPEEGASPEKKAKLEEKSAPLENGEAEAVA</sequence>
<feature type="compositionally biased region" description="Basic and acidic residues" evidence="1">
    <location>
        <begin position="97"/>
        <end position="109"/>
    </location>
</feature>
<dbReference type="EMBL" id="GEDC01014438">
    <property type="protein sequence ID" value="JAS22860.1"/>
    <property type="molecule type" value="Transcribed_RNA"/>
</dbReference>
<evidence type="ECO:0000256" key="1">
    <source>
        <dbReference type="SAM" id="MobiDB-lite"/>
    </source>
</evidence>
<feature type="compositionally biased region" description="Basic and acidic residues" evidence="1">
    <location>
        <begin position="1"/>
        <end position="49"/>
    </location>
</feature>
<proteinExistence type="predicted"/>
<organism evidence="2">
    <name type="scientific">Clastoptera arizonana</name>
    <name type="common">Arizona spittle bug</name>
    <dbReference type="NCBI Taxonomy" id="38151"/>
    <lineage>
        <taxon>Eukaryota</taxon>
        <taxon>Metazoa</taxon>
        <taxon>Ecdysozoa</taxon>
        <taxon>Arthropoda</taxon>
        <taxon>Hexapoda</taxon>
        <taxon>Insecta</taxon>
        <taxon>Pterygota</taxon>
        <taxon>Neoptera</taxon>
        <taxon>Paraneoptera</taxon>
        <taxon>Hemiptera</taxon>
        <taxon>Auchenorrhyncha</taxon>
        <taxon>Cercopoidea</taxon>
        <taxon>Clastopteridae</taxon>
        <taxon>Clastoptera</taxon>
    </lineage>
</organism>
<feature type="region of interest" description="Disordered" evidence="1">
    <location>
        <begin position="1"/>
        <end position="120"/>
    </location>
</feature>
<dbReference type="AlphaFoldDB" id="A0A1B6DB54"/>
<reference evidence="2" key="1">
    <citation type="submission" date="2015-12" db="EMBL/GenBank/DDBJ databases">
        <title>De novo transcriptome assembly of four potential Pierce s Disease insect vectors from Arizona vineyards.</title>
        <authorList>
            <person name="Tassone E.E."/>
        </authorList>
    </citation>
    <scope>NUCLEOTIDE SEQUENCE</scope>
</reference>
<name>A0A1B6DB54_9HEMI</name>
<feature type="compositionally biased region" description="Polar residues" evidence="1">
    <location>
        <begin position="62"/>
        <end position="74"/>
    </location>
</feature>
<gene>
    <name evidence="2" type="ORF">g.6954</name>
</gene>
<protein>
    <submittedName>
        <fullName evidence="2">Uncharacterized protein</fullName>
    </submittedName>
</protein>
<evidence type="ECO:0000313" key="2">
    <source>
        <dbReference type="EMBL" id="JAS22860.1"/>
    </source>
</evidence>